<dbReference type="PANTHER" id="PTHR42939:SF2">
    <property type="entry name" value="ABC-TYPE TRANSPORTER ATP-BINDING PROTEIN ECSA"/>
    <property type="match status" value="1"/>
</dbReference>
<evidence type="ECO:0000259" key="4">
    <source>
        <dbReference type="PROSITE" id="PS50893"/>
    </source>
</evidence>
<evidence type="ECO:0000313" key="6">
    <source>
        <dbReference type="Proteomes" id="UP000219252"/>
    </source>
</evidence>
<dbReference type="GO" id="GO:0005524">
    <property type="term" value="F:ATP binding"/>
    <property type="evidence" value="ECO:0007669"/>
    <property type="project" value="UniProtKB-KW"/>
</dbReference>
<dbReference type="AlphaFoldDB" id="A0A285USS7"/>
<protein>
    <submittedName>
        <fullName evidence="5">ABC-2 type transport system ATP-binding protein</fullName>
    </submittedName>
</protein>
<gene>
    <name evidence="5" type="ORF">SAMN05877842_11577</name>
</gene>
<dbReference type="CDD" id="cd03230">
    <property type="entry name" value="ABC_DR_subfamily_A"/>
    <property type="match status" value="1"/>
</dbReference>
<dbReference type="InterPro" id="IPR017871">
    <property type="entry name" value="ABC_transporter-like_CS"/>
</dbReference>
<dbReference type="GO" id="GO:0016887">
    <property type="term" value="F:ATP hydrolysis activity"/>
    <property type="evidence" value="ECO:0007669"/>
    <property type="project" value="InterPro"/>
</dbReference>
<proteinExistence type="predicted"/>
<keyword evidence="1" id="KW-0813">Transport</keyword>
<dbReference type="InterPro" id="IPR003593">
    <property type="entry name" value="AAA+_ATPase"/>
</dbReference>
<keyword evidence="6" id="KW-1185">Reference proteome</keyword>
<dbReference type="RefSeq" id="WP_097150750.1">
    <property type="nucleotide sequence ID" value="NZ_OBQC01000015.1"/>
</dbReference>
<organism evidence="5 6">
    <name type="scientific">Ureibacillus acetophenoni</name>
    <dbReference type="NCBI Taxonomy" id="614649"/>
    <lineage>
        <taxon>Bacteria</taxon>
        <taxon>Bacillati</taxon>
        <taxon>Bacillota</taxon>
        <taxon>Bacilli</taxon>
        <taxon>Bacillales</taxon>
        <taxon>Caryophanaceae</taxon>
        <taxon>Ureibacillus</taxon>
    </lineage>
</organism>
<dbReference type="InterPro" id="IPR027417">
    <property type="entry name" value="P-loop_NTPase"/>
</dbReference>
<reference evidence="6" key="1">
    <citation type="submission" date="2017-08" db="EMBL/GenBank/DDBJ databases">
        <authorList>
            <person name="Varghese N."/>
            <person name="Submissions S."/>
        </authorList>
    </citation>
    <scope>NUCLEOTIDE SEQUENCE [LARGE SCALE GENOMIC DNA]</scope>
    <source>
        <strain evidence="6">JC23</strain>
    </source>
</reference>
<dbReference type="OrthoDB" id="9804819at2"/>
<keyword evidence="3 5" id="KW-0067">ATP-binding</keyword>
<evidence type="ECO:0000313" key="5">
    <source>
        <dbReference type="EMBL" id="SOC43311.1"/>
    </source>
</evidence>
<keyword evidence="2" id="KW-0547">Nucleotide-binding</keyword>
<sequence>MVEIVRVDIKKAGYIENEAVIENIEFDIPNGELVGLIGANGAGKSTTIQAIMKTAPFLEGECDVETYGYVPERPIIYEYFTLSEHIDFLIRTVKQDERVLRKRAEELCKVFRLEQKLHEYPTNFSKGMQQKVMLILALTPTYDFYILDEPFMGLDPQAIRKLIQLIEDYKNRGAAILMSTHALDTAEKICDQFVLIHKGTLLKKGTLEELQRHKDEPLLEIFDDLIEDADHGKL</sequence>
<accession>A0A285USS7</accession>
<dbReference type="EMBL" id="OBQC01000015">
    <property type="protein sequence ID" value="SOC43311.1"/>
    <property type="molecule type" value="Genomic_DNA"/>
</dbReference>
<dbReference type="Proteomes" id="UP000219252">
    <property type="component" value="Unassembled WGS sequence"/>
</dbReference>
<evidence type="ECO:0000256" key="2">
    <source>
        <dbReference type="ARBA" id="ARBA00022741"/>
    </source>
</evidence>
<dbReference type="PANTHER" id="PTHR42939">
    <property type="entry name" value="ABC TRANSPORTER ATP-BINDING PROTEIN ALBC-RELATED"/>
    <property type="match status" value="1"/>
</dbReference>
<dbReference type="PROSITE" id="PS50893">
    <property type="entry name" value="ABC_TRANSPORTER_2"/>
    <property type="match status" value="1"/>
</dbReference>
<dbReference type="Gene3D" id="3.40.50.300">
    <property type="entry name" value="P-loop containing nucleotide triphosphate hydrolases"/>
    <property type="match status" value="1"/>
</dbReference>
<dbReference type="InterPro" id="IPR003439">
    <property type="entry name" value="ABC_transporter-like_ATP-bd"/>
</dbReference>
<dbReference type="PROSITE" id="PS00211">
    <property type="entry name" value="ABC_TRANSPORTER_1"/>
    <property type="match status" value="1"/>
</dbReference>
<evidence type="ECO:0000256" key="1">
    <source>
        <dbReference type="ARBA" id="ARBA00022448"/>
    </source>
</evidence>
<name>A0A285USS7_9BACL</name>
<dbReference type="Pfam" id="PF00005">
    <property type="entry name" value="ABC_tran"/>
    <property type="match status" value="1"/>
</dbReference>
<evidence type="ECO:0000256" key="3">
    <source>
        <dbReference type="ARBA" id="ARBA00022840"/>
    </source>
</evidence>
<dbReference type="SMART" id="SM00382">
    <property type="entry name" value="AAA"/>
    <property type="match status" value="1"/>
</dbReference>
<feature type="domain" description="ABC transporter" evidence="4">
    <location>
        <begin position="4"/>
        <end position="223"/>
    </location>
</feature>
<dbReference type="SUPFAM" id="SSF52540">
    <property type="entry name" value="P-loop containing nucleoside triphosphate hydrolases"/>
    <property type="match status" value="1"/>
</dbReference>
<dbReference type="InterPro" id="IPR051782">
    <property type="entry name" value="ABC_Transporter_VariousFunc"/>
</dbReference>